<dbReference type="Pfam" id="PF02574">
    <property type="entry name" value="S-methyl_trans"/>
    <property type="match status" value="1"/>
</dbReference>
<dbReference type="RefSeq" id="WP_090216780.1">
    <property type="nucleotide sequence ID" value="NZ_FOYO01000001.1"/>
</dbReference>
<dbReference type="GO" id="GO:0032259">
    <property type="term" value="P:methylation"/>
    <property type="evidence" value="ECO:0007669"/>
    <property type="project" value="UniProtKB-KW"/>
</dbReference>
<dbReference type="PANTHER" id="PTHR45833:SF1">
    <property type="entry name" value="METHIONINE SYNTHASE"/>
    <property type="match status" value="1"/>
</dbReference>
<dbReference type="GO" id="GO:0046653">
    <property type="term" value="P:tetrahydrofolate metabolic process"/>
    <property type="evidence" value="ECO:0007669"/>
    <property type="project" value="TreeGrafter"/>
</dbReference>
<feature type="binding site" evidence="7 8">
    <location>
        <position position="214"/>
    </location>
    <ligand>
        <name>Zn(2+)</name>
        <dbReference type="ChEBI" id="CHEBI:29105"/>
    </ligand>
</feature>
<keyword evidence="6" id="KW-0170">Cobalt</keyword>
<evidence type="ECO:0000256" key="4">
    <source>
        <dbReference type="ARBA" id="ARBA00022691"/>
    </source>
</evidence>
<evidence type="ECO:0000256" key="1">
    <source>
        <dbReference type="ARBA" id="ARBA00010398"/>
    </source>
</evidence>
<dbReference type="GO" id="GO:0008705">
    <property type="term" value="F:methionine synthase activity"/>
    <property type="evidence" value="ECO:0007669"/>
    <property type="project" value="TreeGrafter"/>
</dbReference>
<dbReference type="Gene3D" id="3.20.20.330">
    <property type="entry name" value="Homocysteine-binding-like domain"/>
    <property type="match status" value="1"/>
</dbReference>
<feature type="binding site" evidence="7 8">
    <location>
        <position position="279"/>
    </location>
    <ligand>
        <name>Zn(2+)</name>
        <dbReference type="ChEBI" id="CHEBI:29105"/>
    </ligand>
</feature>
<evidence type="ECO:0000313" key="11">
    <source>
        <dbReference type="EMBL" id="SFR48001.1"/>
    </source>
</evidence>
<dbReference type="InterPro" id="IPR050554">
    <property type="entry name" value="Met_Synthase/Corrinoid"/>
</dbReference>
<dbReference type="GO" id="GO:0008270">
    <property type="term" value="F:zinc ion binding"/>
    <property type="evidence" value="ECO:0007669"/>
    <property type="project" value="InterPro"/>
</dbReference>
<feature type="domain" description="Hcy-binding" evidence="10">
    <location>
        <begin position="5"/>
        <end position="293"/>
    </location>
</feature>
<evidence type="ECO:0000313" key="12">
    <source>
        <dbReference type="Proteomes" id="UP000199658"/>
    </source>
</evidence>
<dbReference type="InterPro" id="IPR036589">
    <property type="entry name" value="HCY_dom_sf"/>
</dbReference>
<dbReference type="InterPro" id="IPR017226">
    <property type="entry name" value="BHMT-like"/>
</dbReference>
<evidence type="ECO:0000256" key="5">
    <source>
        <dbReference type="ARBA" id="ARBA00022723"/>
    </source>
</evidence>
<dbReference type="AlphaFoldDB" id="A0A1I6H0Z8"/>
<accession>A0A1I6H0Z8</accession>
<dbReference type="NCBIfam" id="NF005718">
    <property type="entry name" value="PRK07534.1"/>
    <property type="match status" value="1"/>
</dbReference>
<sequence>MTSTNALSRLLAERDWLLADGATGTQLFNMGLSSGDAPELWNADHPDRIHRLYSDAVNAGSDLFLTNTFGGNASRLKLHDAQDRVFELNRLAAEIGRDVADAAGRPVIVAGSMGPTGDIMVPMGTLTHESAVEMFHEQAEGLKAGGADVLWSETISAPEELKAASEAAKLADMPWCCTMSFDTAGRTMMGLTSAALTALAARLAQKPLAFGANCGVGSSDLLRTVLGFGDSDIPIIAKGNAGIPKYHDGHIHYDGTPELMADYACLARDAGATIIGGCCGTTPAHLVQMRAALELRPRGPKPSLDQIAEKLGGFSSESDGTDGAGPAPRVTRRRSRA</sequence>
<evidence type="ECO:0000256" key="7">
    <source>
        <dbReference type="PIRSR" id="PIRSR037505-2"/>
    </source>
</evidence>
<proteinExistence type="inferred from homology"/>
<evidence type="ECO:0000259" key="10">
    <source>
        <dbReference type="PROSITE" id="PS50970"/>
    </source>
</evidence>
<keyword evidence="12" id="KW-1185">Reference proteome</keyword>
<evidence type="ECO:0000256" key="8">
    <source>
        <dbReference type="PROSITE-ProRule" id="PRU00333"/>
    </source>
</evidence>
<comment type="cofactor">
    <cofactor evidence="7">
        <name>Zn(2+)</name>
        <dbReference type="ChEBI" id="CHEBI:29105"/>
    </cofactor>
    <text evidence="7">Binds 1 zinc ion per subunit.</text>
</comment>
<dbReference type="PROSITE" id="PS50970">
    <property type="entry name" value="HCY"/>
    <property type="match status" value="1"/>
</dbReference>
<gene>
    <name evidence="11" type="ORF">SAMN04488002_2271</name>
</gene>
<dbReference type="SUPFAM" id="SSF82282">
    <property type="entry name" value="Homocysteine S-methyltransferase"/>
    <property type="match status" value="1"/>
</dbReference>
<evidence type="ECO:0000256" key="9">
    <source>
        <dbReference type="SAM" id="MobiDB-lite"/>
    </source>
</evidence>
<evidence type="ECO:0000256" key="2">
    <source>
        <dbReference type="ARBA" id="ARBA00022603"/>
    </source>
</evidence>
<keyword evidence="7 8" id="KW-0862">Zinc</keyword>
<comment type="similarity">
    <text evidence="1">Belongs to the vitamin-B12 dependent methionine synthase family.</text>
</comment>
<dbReference type="PIRSF" id="PIRSF037505">
    <property type="entry name" value="Betaine_HMT"/>
    <property type="match status" value="1"/>
</dbReference>
<dbReference type="STRING" id="670154.SAMN04488002_2271"/>
<keyword evidence="3 8" id="KW-0808">Transferase</keyword>
<keyword evidence="4" id="KW-0949">S-adenosyl-L-methionine</keyword>
<feature type="region of interest" description="Disordered" evidence="9">
    <location>
        <begin position="297"/>
        <end position="337"/>
    </location>
</feature>
<dbReference type="GO" id="GO:0050667">
    <property type="term" value="P:homocysteine metabolic process"/>
    <property type="evidence" value="ECO:0007669"/>
    <property type="project" value="TreeGrafter"/>
</dbReference>
<dbReference type="Proteomes" id="UP000199658">
    <property type="component" value="Unassembled WGS sequence"/>
</dbReference>
<keyword evidence="2 8" id="KW-0489">Methyltransferase</keyword>
<dbReference type="PANTHER" id="PTHR45833">
    <property type="entry name" value="METHIONINE SYNTHASE"/>
    <property type="match status" value="1"/>
</dbReference>
<evidence type="ECO:0000256" key="6">
    <source>
        <dbReference type="ARBA" id="ARBA00023285"/>
    </source>
</evidence>
<dbReference type="InterPro" id="IPR003726">
    <property type="entry name" value="HCY_dom"/>
</dbReference>
<protein>
    <submittedName>
        <fullName evidence="11">5-methyltetrahydrofolate--homocysteine methyltransferase</fullName>
    </submittedName>
</protein>
<reference evidence="12" key="1">
    <citation type="submission" date="2016-10" db="EMBL/GenBank/DDBJ databases">
        <authorList>
            <person name="Varghese N."/>
            <person name="Submissions S."/>
        </authorList>
    </citation>
    <scope>NUCLEOTIDE SEQUENCE [LARGE SCALE GENOMIC DNA]</scope>
    <source>
        <strain evidence="12">DSM 26921</strain>
    </source>
</reference>
<feature type="binding site" evidence="7 8">
    <location>
        <position position="278"/>
    </location>
    <ligand>
        <name>Zn(2+)</name>
        <dbReference type="ChEBI" id="CHEBI:29105"/>
    </ligand>
</feature>
<name>A0A1I6H0Z8_9RHOB</name>
<organism evidence="11 12">
    <name type="scientific">Litoreibacter janthinus</name>
    <dbReference type="NCBI Taxonomy" id="670154"/>
    <lineage>
        <taxon>Bacteria</taxon>
        <taxon>Pseudomonadati</taxon>
        <taxon>Pseudomonadota</taxon>
        <taxon>Alphaproteobacteria</taxon>
        <taxon>Rhodobacterales</taxon>
        <taxon>Roseobacteraceae</taxon>
        <taxon>Litoreibacter</taxon>
    </lineage>
</organism>
<dbReference type="OrthoDB" id="9803687at2"/>
<keyword evidence="5 7" id="KW-0479">Metal-binding</keyword>
<dbReference type="GO" id="GO:0005829">
    <property type="term" value="C:cytosol"/>
    <property type="evidence" value="ECO:0007669"/>
    <property type="project" value="TreeGrafter"/>
</dbReference>
<evidence type="ECO:0000256" key="3">
    <source>
        <dbReference type="ARBA" id="ARBA00022679"/>
    </source>
</evidence>
<dbReference type="EMBL" id="FOYO01000001">
    <property type="protein sequence ID" value="SFR48001.1"/>
    <property type="molecule type" value="Genomic_DNA"/>
</dbReference>